<dbReference type="PANTHER" id="PTHR12883:SF0">
    <property type="entry name" value="PAT COMPLEX SUBUNIT CCDC47"/>
    <property type="match status" value="1"/>
</dbReference>
<feature type="transmembrane region" description="Helical" evidence="9">
    <location>
        <begin position="133"/>
        <end position="151"/>
    </location>
</feature>
<evidence type="ECO:0000256" key="1">
    <source>
        <dbReference type="ARBA" id="ARBA00022692"/>
    </source>
</evidence>
<dbReference type="AlphaFoldDB" id="A0AAD8B7H4"/>
<dbReference type="Pfam" id="PF07946">
    <property type="entry name" value="CCDC47"/>
    <property type="match status" value="1"/>
</dbReference>
<dbReference type="InterPro" id="IPR012879">
    <property type="entry name" value="CCDC47"/>
</dbReference>
<feature type="compositionally biased region" description="Basic and acidic residues" evidence="8">
    <location>
        <begin position="423"/>
        <end position="459"/>
    </location>
</feature>
<name>A0AAD8B7H4_BIOPF</name>
<feature type="compositionally biased region" description="Basic residues" evidence="8">
    <location>
        <begin position="460"/>
        <end position="476"/>
    </location>
</feature>
<evidence type="ECO:0000256" key="7">
    <source>
        <dbReference type="ARBA" id="ARBA00034902"/>
    </source>
</evidence>
<evidence type="ECO:0000256" key="9">
    <source>
        <dbReference type="SAM" id="Phobius"/>
    </source>
</evidence>
<feature type="signal peptide" evidence="10">
    <location>
        <begin position="1"/>
        <end position="21"/>
    </location>
</feature>
<feature type="region of interest" description="Disordered" evidence="8">
    <location>
        <begin position="415"/>
        <end position="476"/>
    </location>
</feature>
<evidence type="ECO:0000313" key="12">
    <source>
        <dbReference type="Proteomes" id="UP001233172"/>
    </source>
</evidence>
<evidence type="ECO:0000256" key="5">
    <source>
        <dbReference type="ARBA" id="ARBA00034746"/>
    </source>
</evidence>
<comment type="similarity">
    <text evidence="5">Belongs to the CCDC47 family.</text>
</comment>
<evidence type="ECO:0000256" key="2">
    <source>
        <dbReference type="ARBA" id="ARBA00022989"/>
    </source>
</evidence>
<comment type="subcellular location">
    <subcellularLocation>
        <location evidence="4">Rough endoplasmic reticulum membrane</location>
        <topology evidence="4">Single-pass type I membrane protein</topology>
    </subcellularLocation>
</comment>
<dbReference type="EMBL" id="JASAOG010000126">
    <property type="protein sequence ID" value="KAK0049423.1"/>
    <property type="molecule type" value="Genomic_DNA"/>
</dbReference>
<keyword evidence="1 9" id="KW-0812">Transmembrane</keyword>
<evidence type="ECO:0000256" key="10">
    <source>
        <dbReference type="SAM" id="SignalP"/>
    </source>
</evidence>
<accession>A0AAD8B7H4</accession>
<feature type="chain" id="PRO_5042257200" description="PAT complex subunit CCDC47" evidence="10">
    <location>
        <begin position="22"/>
        <end position="476"/>
    </location>
</feature>
<dbReference type="GO" id="GO:0005509">
    <property type="term" value="F:calcium ion binding"/>
    <property type="evidence" value="ECO:0007669"/>
    <property type="project" value="InterPro"/>
</dbReference>
<organism evidence="11 12">
    <name type="scientific">Biomphalaria pfeifferi</name>
    <name type="common">Bloodfluke planorb</name>
    <name type="synonym">Freshwater snail</name>
    <dbReference type="NCBI Taxonomy" id="112525"/>
    <lineage>
        <taxon>Eukaryota</taxon>
        <taxon>Metazoa</taxon>
        <taxon>Spiralia</taxon>
        <taxon>Lophotrochozoa</taxon>
        <taxon>Mollusca</taxon>
        <taxon>Gastropoda</taxon>
        <taxon>Heterobranchia</taxon>
        <taxon>Euthyneura</taxon>
        <taxon>Panpulmonata</taxon>
        <taxon>Hygrophila</taxon>
        <taxon>Lymnaeoidea</taxon>
        <taxon>Planorbidae</taxon>
        <taxon>Biomphalaria</taxon>
    </lineage>
</organism>
<dbReference type="Proteomes" id="UP001233172">
    <property type="component" value="Unassembled WGS sequence"/>
</dbReference>
<feature type="compositionally biased region" description="Acidic residues" evidence="8">
    <location>
        <begin position="66"/>
        <end position="83"/>
    </location>
</feature>
<feature type="compositionally biased region" description="Acidic residues" evidence="8">
    <location>
        <begin position="39"/>
        <end position="51"/>
    </location>
</feature>
<reference evidence="11" key="2">
    <citation type="submission" date="2023-04" db="EMBL/GenBank/DDBJ databases">
        <authorList>
            <person name="Bu L."/>
            <person name="Lu L."/>
            <person name="Laidemitt M.R."/>
            <person name="Zhang S.M."/>
            <person name="Mutuku M."/>
            <person name="Mkoji G."/>
            <person name="Steinauer M."/>
            <person name="Loker E.S."/>
        </authorList>
    </citation>
    <scope>NUCLEOTIDE SEQUENCE</scope>
    <source>
        <strain evidence="11">KasaAsao</strain>
        <tissue evidence="11">Whole Snail</tissue>
    </source>
</reference>
<evidence type="ECO:0000313" key="11">
    <source>
        <dbReference type="EMBL" id="KAK0049423.1"/>
    </source>
</evidence>
<protein>
    <recommendedName>
        <fullName evidence="6">PAT complex subunit CCDC47</fullName>
    </recommendedName>
    <alternativeName>
        <fullName evidence="7">Coiled-coil domain-containing protein 47</fullName>
    </alternativeName>
</protein>
<evidence type="ECO:0000256" key="6">
    <source>
        <dbReference type="ARBA" id="ARBA00034875"/>
    </source>
</evidence>
<dbReference type="GO" id="GO:0030867">
    <property type="term" value="C:rough endoplasmic reticulum membrane"/>
    <property type="evidence" value="ECO:0007669"/>
    <property type="project" value="UniProtKB-SubCell"/>
</dbReference>
<comment type="caution">
    <text evidence="11">The sequence shown here is derived from an EMBL/GenBank/DDBJ whole genome shotgun (WGS) entry which is preliminary data.</text>
</comment>
<feature type="region of interest" description="Disordered" evidence="8">
    <location>
        <begin position="39"/>
        <end position="83"/>
    </location>
</feature>
<evidence type="ECO:0000256" key="4">
    <source>
        <dbReference type="ARBA" id="ARBA00034697"/>
    </source>
</evidence>
<dbReference type="GO" id="GO:0032469">
    <property type="term" value="P:endoplasmic reticulum calcium ion homeostasis"/>
    <property type="evidence" value="ECO:0007669"/>
    <property type="project" value="InterPro"/>
</dbReference>
<evidence type="ECO:0000256" key="8">
    <source>
        <dbReference type="SAM" id="MobiDB-lite"/>
    </source>
</evidence>
<keyword evidence="12" id="KW-1185">Reference proteome</keyword>
<gene>
    <name evidence="11" type="ORF">Bpfe_021135</name>
</gene>
<evidence type="ECO:0000256" key="3">
    <source>
        <dbReference type="ARBA" id="ARBA00023136"/>
    </source>
</evidence>
<reference evidence="11" key="1">
    <citation type="journal article" date="2023" name="PLoS Negl. Trop. Dis.">
        <title>A genome sequence for Biomphalaria pfeifferi, the major vector snail for the human-infecting parasite Schistosoma mansoni.</title>
        <authorList>
            <person name="Bu L."/>
            <person name="Lu L."/>
            <person name="Laidemitt M.R."/>
            <person name="Zhang S.M."/>
            <person name="Mutuku M."/>
            <person name="Mkoji G."/>
            <person name="Steinauer M."/>
            <person name="Loker E.S."/>
        </authorList>
    </citation>
    <scope>NUCLEOTIDE SEQUENCE</scope>
    <source>
        <strain evidence="11">KasaAsao</strain>
    </source>
</reference>
<keyword evidence="2 9" id="KW-1133">Transmembrane helix</keyword>
<sequence>MKALSLIILAVFCVFLVCVWSKKHDAYVEDNDFAEFEEFEEDEDGVVEDNEPERQEVKKQASVNTEQEEGFDEDEDDDEEAVGDDEFEHLHDEEEFENFDKEKDVVGKNKNEKLPDLQMAKVPLHLRTSWDSFFLEMLMIAGLTVYFLNFLHGKTKNCKLATAWLAAHKELLETQFSIVGDDGASKELASGILMKESESVYTLWCSGRVCVEGMLVELKLLKRQDLINMLLRIFKPASDQVIVKVDLDEGKMDTFVFCIAQKRSAAKLHKDMNDLSQFTEKKSTEKYEIPSSYQLLSEIGEGTAAVLDKKVCQMLTKYEGVIEYIHVSDQYSGPKLQDDNQTTKMPDTKPCLIFCFTIAGKGKTRTVDMENLQPLMQLVFYCVDKVSRLQLSKEAKMKAEKNRQKAAELFLKAAHSQRQELAQQRKEEKKRAEKEKLMAEEDPDRARKLEAGLDRENRRESKKKQPKMKMMKIKAI</sequence>
<dbReference type="PANTHER" id="PTHR12883">
    <property type="entry name" value="ADIPOCYTE-SPECIFIC PROTEIN 4-RELATED"/>
    <property type="match status" value="1"/>
</dbReference>
<keyword evidence="10" id="KW-0732">Signal</keyword>
<proteinExistence type="inferred from homology"/>
<keyword evidence="3 9" id="KW-0472">Membrane</keyword>